<protein>
    <submittedName>
        <fullName evidence="1">Uncharacterized protein</fullName>
    </submittedName>
</protein>
<accession>A0A7Y0FT13</accession>
<dbReference type="AlphaFoldDB" id="A0A7Y0FT13"/>
<proteinExistence type="predicted"/>
<evidence type="ECO:0000313" key="2">
    <source>
        <dbReference type="Proteomes" id="UP000544054"/>
    </source>
</evidence>
<organism evidence="1 2">
    <name type="scientific">Chryseobacterium antibioticum</name>
    <dbReference type="NCBI Taxonomy" id="2728847"/>
    <lineage>
        <taxon>Bacteria</taxon>
        <taxon>Pseudomonadati</taxon>
        <taxon>Bacteroidota</taxon>
        <taxon>Flavobacteriia</taxon>
        <taxon>Flavobacteriales</taxon>
        <taxon>Weeksellaceae</taxon>
        <taxon>Chryseobacterium group</taxon>
        <taxon>Chryseobacterium</taxon>
    </lineage>
</organism>
<name>A0A7Y0FT13_9FLAO</name>
<reference evidence="1 2" key="1">
    <citation type="submission" date="2020-04" db="EMBL/GenBank/DDBJ databases">
        <title>Chryseobacterium sp. RP-3-3 sp. nov., isolated from Jeju soil.</title>
        <authorList>
            <person name="Dahal R.H."/>
        </authorList>
    </citation>
    <scope>NUCLEOTIDE SEQUENCE [LARGE SCALE GENOMIC DNA]</scope>
    <source>
        <strain evidence="1 2">RP-3-3</strain>
    </source>
</reference>
<comment type="caution">
    <text evidence="1">The sequence shown here is derived from an EMBL/GenBank/DDBJ whole genome shotgun (WGS) entry which is preliminary data.</text>
</comment>
<dbReference type="EMBL" id="JABBGI010000030">
    <property type="protein sequence ID" value="NML71862.1"/>
    <property type="molecule type" value="Genomic_DNA"/>
</dbReference>
<keyword evidence="2" id="KW-1185">Reference proteome</keyword>
<dbReference type="RefSeq" id="WP_169236343.1">
    <property type="nucleotide sequence ID" value="NZ_JABBGI010000030.1"/>
</dbReference>
<gene>
    <name evidence="1" type="ORF">HHL23_18970</name>
</gene>
<dbReference type="Proteomes" id="UP000544054">
    <property type="component" value="Unassembled WGS sequence"/>
</dbReference>
<sequence length="50" mass="6119">MKEILLDNYKQFTYDIEAFIDDLIRLSQIMQEYKAHFYQIIFLLAKLFAI</sequence>
<evidence type="ECO:0000313" key="1">
    <source>
        <dbReference type="EMBL" id="NML71862.1"/>
    </source>
</evidence>